<reference evidence="2 3" key="1">
    <citation type="submission" date="2024-03" db="EMBL/GenBank/DDBJ databases">
        <title>Novel Streptomyces species of biotechnological and ecological value are a feature of Machair soil.</title>
        <authorList>
            <person name="Prole J.R."/>
            <person name="Goodfellow M."/>
            <person name="Allenby N."/>
            <person name="Ward A.C."/>
        </authorList>
    </citation>
    <scope>NUCLEOTIDE SEQUENCE [LARGE SCALE GENOMIC DNA]</scope>
    <source>
        <strain evidence="2 3">MS1.AVA.1</strain>
    </source>
</reference>
<evidence type="ECO:0000313" key="2">
    <source>
        <dbReference type="EMBL" id="MEJ8669495.1"/>
    </source>
</evidence>
<keyword evidence="3" id="KW-1185">Reference proteome</keyword>
<sequence>MDAVIVVGMVLAGVLAAIRGVVALLNYVLDQIPALSAKAEKAITVLRRLRNAWRDEEGKLR</sequence>
<name>A0ABU8UKQ1_9ACTN</name>
<proteinExistence type="predicted"/>
<feature type="transmembrane region" description="Helical" evidence="1">
    <location>
        <begin position="6"/>
        <end position="29"/>
    </location>
</feature>
<organism evidence="2 3">
    <name type="scientific">Streptomyces machairae</name>
    <dbReference type="NCBI Taxonomy" id="3134109"/>
    <lineage>
        <taxon>Bacteria</taxon>
        <taxon>Bacillati</taxon>
        <taxon>Actinomycetota</taxon>
        <taxon>Actinomycetes</taxon>
        <taxon>Kitasatosporales</taxon>
        <taxon>Streptomycetaceae</taxon>
        <taxon>Streptomyces</taxon>
    </lineage>
</organism>
<keyword evidence="1" id="KW-0472">Membrane</keyword>
<protein>
    <submittedName>
        <fullName evidence="2">Uncharacterized protein</fullName>
    </submittedName>
</protein>
<dbReference type="EMBL" id="JBBKAK010000001">
    <property type="protein sequence ID" value="MEJ8669495.1"/>
    <property type="molecule type" value="Genomic_DNA"/>
</dbReference>
<evidence type="ECO:0000256" key="1">
    <source>
        <dbReference type="SAM" id="Phobius"/>
    </source>
</evidence>
<accession>A0ABU8UKQ1</accession>
<keyword evidence="1" id="KW-0812">Transmembrane</keyword>
<comment type="caution">
    <text evidence="2">The sequence shown here is derived from an EMBL/GenBank/DDBJ whole genome shotgun (WGS) entry which is preliminary data.</text>
</comment>
<dbReference type="Proteomes" id="UP001376459">
    <property type="component" value="Unassembled WGS sequence"/>
</dbReference>
<gene>
    <name evidence="2" type="ORF">WKI71_16950</name>
</gene>
<evidence type="ECO:0000313" key="3">
    <source>
        <dbReference type="Proteomes" id="UP001376459"/>
    </source>
</evidence>
<keyword evidence="1" id="KW-1133">Transmembrane helix</keyword>